<evidence type="ECO:0000313" key="3">
    <source>
        <dbReference type="EMBL" id="KAF8427225.1"/>
    </source>
</evidence>
<organism evidence="3 4">
    <name type="scientific">Boletus edulis BED1</name>
    <dbReference type="NCBI Taxonomy" id="1328754"/>
    <lineage>
        <taxon>Eukaryota</taxon>
        <taxon>Fungi</taxon>
        <taxon>Dikarya</taxon>
        <taxon>Basidiomycota</taxon>
        <taxon>Agaricomycotina</taxon>
        <taxon>Agaricomycetes</taxon>
        <taxon>Agaricomycetidae</taxon>
        <taxon>Boletales</taxon>
        <taxon>Boletineae</taxon>
        <taxon>Boletaceae</taxon>
        <taxon>Boletoideae</taxon>
        <taxon>Boletus</taxon>
    </lineage>
</organism>
<gene>
    <name evidence="3" type="ORF">L210DRAFT_3623858</name>
</gene>
<dbReference type="CDD" id="cd05233">
    <property type="entry name" value="SDR_c"/>
    <property type="match status" value="1"/>
</dbReference>
<dbReference type="PRINTS" id="PR00081">
    <property type="entry name" value="GDHRDH"/>
</dbReference>
<accession>A0AAD4G7X6</accession>
<dbReference type="GO" id="GO:0016491">
    <property type="term" value="F:oxidoreductase activity"/>
    <property type="evidence" value="ECO:0007669"/>
    <property type="project" value="UniProtKB-KW"/>
</dbReference>
<evidence type="ECO:0000256" key="1">
    <source>
        <dbReference type="ARBA" id="ARBA00006484"/>
    </source>
</evidence>
<evidence type="ECO:0000256" key="2">
    <source>
        <dbReference type="ARBA" id="ARBA00023002"/>
    </source>
</evidence>
<proteinExistence type="inferred from homology"/>
<dbReference type="InterPro" id="IPR002347">
    <property type="entry name" value="SDR_fam"/>
</dbReference>
<keyword evidence="2" id="KW-0560">Oxidoreductase</keyword>
<dbReference type="Proteomes" id="UP001194468">
    <property type="component" value="Unassembled WGS sequence"/>
</dbReference>
<dbReference type="PANTHER" id="PTHR24321">
    <property type="entry name" value="DEHYDROGENASES, SHORT CHAIN"/>
    <property type="match status" value="1"/>
</dbReference>
<dbReference type="Pfam" id="PF13561">
    <property type="entry name" value="adh_short_C2"/>
    <property type="match status" value="1"/>
</dbReference>
<name>A0AAD4G7X6_BOLED</name>
<dbReference type="EMBL" id="WHUW01000080">
    <property type="protein sequence ID" value="KAF8427225.1"/>
    <property type="molecule type" value="Genomic_DNA"/>
</dbReference>
<dbReference type="Gene3D" id="3.40.50.720">
    <property type="entry name" value="NAD(P)-binding Rossmann-like Domain"/>
    <property type="match status" value="1"/>
</dbReference>
<dbReference type="AlphaFoldDB" id="A0AAD4G7X6"/>
<keyword evidence="4" id="KW-1185">Reference proteome</keyword>
<reference evidence="3" key="1">
    <citation type="submission" date="2019-10" db="EMBL/GenBank/DDBJ databases">
        <authorList>
            <consortium name="DOE Joint Genome Institute"/>
            <person name="Kuo A."/>
            <person name="Miyauchi S."/>
            <person name="Kiss E."/>
            <person name="Drula E."/>
            <person name="Kohler A."/>
            <person name="Sanchez-Garcia M."/>
            <person name="Andreopoulos B."/>
            <person name="Barry K.W."/>
            <person name="Bonito G."/>
            <person name="Buee M."/>
            <person name="Carver A."/>
            <person name="Chen C."/>
            <person name="Cichocki N."/>
            <person name="Clum A."/>
            <person name="Culley D."/>
            <person name="Crous P.W."/>
            <person name="Fauchery L."/>
            <person name="Girlanda M."/>
            <person name="Hayes R."/>
            <person name="Keri Z."/>
            <person name="LaButti K."/>
            <person name="Lipzen A."/>
            <person name="Lombard V."/>
            <person name="Magnuson J."/>
            <person name="Maillard F."/>
            <person name="Morin E."/>
            <person name="Murat C."/>
            <person name="Nolan M."/>
            <person name="Ohm R."/>
            <person name="Pangilinan J."/>
            <person name="Pereira M."/>
            <person name="Perotto S."/>
            <person name="Peter M."/>
            <person name="Riley R."/>
            <person name="Sitrit Y."/>
            <person name="Stielow B."/>
            <person name="Szollosi G."/>
            <person name="Zifcakova L."/>
            <person name="Stursova M."/>
            <person name="Spatafora J.W."/>
            <person name="Tedersoo L."/>
            <person name="Vaario L.-M."/>
            <person name="Yamada A."/>
            <person name="Yan M."/>
            <person name="Wang P."/>
            <person name="Xu J."/>
            <person name="Bruns T."/>
            <person name="Baldrian P."/>
            <person name="Vilgalys R."/>
            <person name="Henrissat B."/>
            <person name="Grigoriev I.V."/>
            <person name="Hibbett D."/>
            <person name="Nagy L.G."/>
            <person name="Martin F.M."/>
        </authorList>
    </citation>
    <scope>NUCLEOTIDE SEQUENCE</scope>
    <source>
        <strain evidence="3">BED1</strain>
    </source>
</reference>
<comment type="caution">
    <text evidence="3">The sequence shown here is derived from an EMBL/GenBank/DDBJ whole genome shotgun (WGS) entry which is preliminary data.</text>
</comment>
<dbReference type="SUPFAM" id="SSF51735">
    <property type="entry name" value="NAD(P)-binding Rossmann-fold domains"/>
    <property type="match status" value="1"/>
</dbReference>
<dbReference type="InterPro" id="IPR036291">
    <property type="entry name" value="NAD(P)-bd_dom_sf"/>
</dbReference>
<dbReference type="PANTHER" id="PTHR24321:SF8">
    <property type="entry name" value="ESTRADIOL 17-BETA-DEHYDROGENASE 8-RELATED"/>
    <property type="match status" value="1"/>
</dbReference>
<sequence length="268" mass="28497">MDLGLQGVHVLVTGASGGIGLEITKLFCSLGAKVTAHYNTQRDPLLPLLQTYPTLHIVQADLADETAVVDIFAALSRSDAGPVQVLVVNHAIADRQRVPVVDMTLARWNHILTANLTSAFLVCREYLKHLRQASSEAKDKAAIVLVGSTAGKFGEAGNADYSVAKSGMMYGLTMTLKNEIVKIAPRGRVNTVAPGWVYTPMAEALLADAEIRYSALATMPLKKIAVPIDVATQIVVLSSTAVSGHVTGQVLMVEGGMEGRVLNKPEDV</sequence>
<protein>
    <submittedName>
        <fullName evidence="3">NAD dependent epimerase/dehydratase</fullName>
    </submittedName>
</protein>
<evidence type="ECO:0000313" key="4">
    <source>
        <dbReference type="Proteomes" id="UP001194468"/>
    </source>
</evidence>
<reference evidence="3" key="2">
    <citation type="journal article" date="2020" name="Nat. Commun.">
        <title>Large-scale genome sequencing of mycorrhizal fungi provides insights into the early evolution of symbiotic traits.</title>
        <authorList>
            <person name="Miyauchi S."/>
            <person name="Kiss E."/>
            <person name="Kuo A."/>
            <person name="Drula E."/>
            <person name="Kohler A."/>
            <person name="Sanchez-Garcia M."/>
            <person name="Morin E."/>
            <person name="Andreopoulos B."/>
            <person name="Barry K.W."/>
            <person name="Bonito G."/>
            <person name="Buee M."/>
            <person name="Carver A."/>
            <person name="Chen C."/>
            <person name="Cichocki N."/>
            <person name="Clum A."/>
            <person name="Culley D."/>
            <person name="Crous P.W."/>
            <person name="Fauchery L."/>
            <person name="Girlanda M."/>
            <person name="Hayes R.D."/>
            <person name="Keri Z."/>
            <person name="LaButti K."/>
            <person name="Lipzen A."/>
            <person name="Lombard V."/>
            <person name="Magnuson J."/>
            <person name="Maillard F."/>
            <person name="Murat C."/>
            <person name="Nolan M."/>
            <person name="Ohm R.A."/>
            <person name="Pangilinan J."/>
            <person name="Pereira M.F."/>
            <person name="Perotto S."/>
            <person name="Peter M."/>
            <person name="Pfister S."/>
            <person name="Riley R."/>
            <person name="Sitrit Y."/>
            <person name="Stielow J.B."/>
            <person name="Szollosi G."/>
            <person name="Zifcakova L."/>
            <person name="Stursova M."/>
            <person name="Spatafora J.W."/>
            <person name="Tedersoo L."/>
            <person name="Vaario L.M."/>
            <person name="Yamada A."/>
            <person name="Yan M."/>
            <person name="Wang P."/>
            <person name="Xu J."/>
            <person name="Bruns T."/>
            <person name="Baldrian P."/>
            <person name="Vilgalys R."/>
            <person name="Dunand C."/>
            <person name="Henrissat B."/>
            <person name="Grigoriev I.V."/>
            <person name="Hibbett D."/>
            <person name="Nagy L.G."/>
            <person name="Martin F.M."/>
        </authorList>
    </citation>
    <scope>NUCLEOTIDE SEQUENCE</scope>
    <source>
        <strain evidence="3">BED1</strain>
    </source>
</reference>
<comment type="similarity">
    <text evidence="1">Belongs to the short-chain dehydrogenases/reductases (SDR) family.</text>
</comment>